<organism evidence="8 9">
    <name type="scientific">Romanomermis culicivorax</name>
    <name type="common">Nematode worm</name>
    <dbReference type="NCBI Taxonomy" id="13658"/>
    <lineage>
        <taxon>Eukaryota</taxon>
        <taxon>Metazoa</taxon>
        <taxon>Ecdysozoa</taxon>
        <taxon>Nematoda</taxon>
        <taxon>Enoplea</taxon>
        <taxon>Dorylaimia</taxon>
        <taxon>Mermithida</taxon>
        <taxon>Mermithoidea</taxon>
        <taxon>Mermithidae</taxon>
        <taxon>Romanomermis</taxon>
    </lineage>
</organism>
<evidence type="ECO:0000256" key="4">
    <source>
        <dbReference type="ARBA" id="ARBA00023136"/>
    </source>
</evidence>
<keyword evidence="6" id="KW-0407">Ion channel</keyword>
<dbReference type="GO" id="GO:0005886">
    <property type="term" value="C:plasma membrane"/>
    <property type="evidence" value="ECO:0007669"/>
    <property type="project" value="UniProtKB-SubCell"/>
</dbReference>
<dbReference type="PANTHER" id="PTHR10736:SF0">
    <property type="entry name" value="BESTROPHIN HOMOLOG"/>
    <property type="match status" value="1"/>
</dbReference>
<feature type="compositionally biased region" description="Polar residues" evidence="7">
    <location>
        <begin position="146"/>
        <end position="155"/>
    </location>
</feature>
<dbReference type="GO" id="GO:0005254">
    <property type="term" value="F:chloride channel activity"/>
    <property type="evidence" value="ECO:0007669"/>
    <property type="project" value="UniProtKB-KW"/>
</dbReference>
<keyword evidence="6" id="KW-1003">Cell membrane</keyword>
<evidence type="ECO:0000256" key="5">
    <source>
        <dbReference type="ARBA" id="ARBA00034769"/>
    </source>
</evidence>
<evidence type="ECO:0000256" key="1">
    <source>
        <dbReference type="ARBA" id="ARBA00004370"/>
    </source>
</evidence>
<keyword evidence="6" id="KW-0868">Chloride</keyword>
<keyword evidence="3" id="KW-1133">Transmembrane helix</keyword>
<dbReference type="Proteomes" id="UP000887565">
    <property type="component" value="Unplaced"/>
</dbReference>
<protein>
    <recommendedName>
        <fullName evidence="6">Bestrophin homolog</fullName>
    </recommendedName>
</protein>
<evidence type="ECO:0000313" key="9">
    <source>
        <dbReference type="WBParaSite" id="nRc.2.0.1.t25997-RA"/>
    </source>
</evidence>
<dbReference type="WBParaSite" id="nRc.2.0.1.t25997-RA">
    <property type="protein sequence ID" value="nRc.2.0.1.t25997-RA"/>
    <property type="gene ID" value="nRc.2.0.1.g25997"/>
</dbReference>
<dbReference type="Pfam" id="PF01062">
    <property type="entry name" value="Bestrophin"/>
    <property type="match status" value="1"/>
</dbReference>
<keyword evidence="2" id="KW-0812">Transmembrane</keyword>
<dbReference type="AlphaFoldDB" id="A0A915JIT6"/>
<dbReference type="InterPro" id="IPR000615">
    <property type="entry name" value="Bestrophin"/>
</dbReference>
<accession>A0A915JIT6</accession>
<evidence type="ECO:0000256" key="3">
    <source>
        <dbReference type="ARBA" id="ARBA00022989"/>
    </source>
</evidence>
<sequence>MFQVGEDLINPLGDDDDDFELNYVLDRNVQIAHLLADGVHGQLPPLQKDLYWGQANPHVPYTKASMKHKDKIFNGHLAKFSIPEDEQATVLEGEGEEILDDEKRAFLKFGRLITGMKKFSSSGKKNSKELQRLTETPKDDDPNRFSYISTSSQPTPIHFTYTEDES</sequence>
<feature type="compositionally biased region" description="Basic and acidic residues" evidence="7">
    <location>
        <begin position="126"/>
        <end position="143"/>
    </location>
</feature>
<comment type="subcellular location">
    <subcellularLocation>
        <location evidence="6">Cell membrane</location>
        <topology evidence="6">Multi-pass membrane protein</topology>
    </subcellularLocation>
    <subcellularLocation>
        <location evidence="1">Membrane</location>
    </subcellularLocation>
</comment>
<dbReference type="PANTHER" id="PTHR10736">
    <property type="entry name" value="BESTROPHIN"/>
    <property type="match status" value="1"/>
</dbReference>
<keyword evidence="6" id="KW-0869">Chloride channel</keyword>
<keyword evidence="6" id="KW-0406">Ion transport</keyword>
<evidence type="ECO:0000256" key="7">
    <source>
        <dbReference type="SAM" id="MobiDB-lite"/>
    </source>
</evidence>
<keyword evidence="4" id="KW-0472">Membrane</keyword>
<feature type="region of interest" description="Disordered" evidence="7">
    <location>
        <begin position="119"/>
        <end position="166"/>
    </location>
</feature>
<evidence type="ECO:0000313" key="8">
    <source>
        <dbReference type="Proteomes" id="UP000887565"/>
    </source>
</evidence>
<comment type="similarity">
    <text evidence="5 6">Belongs to the anion channel-forming bestrophin (TC 1.A.46) family. Calcium-sensitive chloride channel subfamily.</text>
</comment>
<keyword evidence="8" id="KW-1185">Reference proteome</keyword>
<comment type="function">
    <text evidence="6">Forms chloride channels.</text>
</comment>
<dbReference type="InterPro" id="IPR021134">
    <property type="entry name" value="Bestrophin-like"/>
</dbReference>
<evidence type="ECO:0000256" key="2">
    <source>
        <dbReference type="ARBA" id="ARBA00022692"/>
    </source>
</evidence>
<reference evidence="9" key="1">
    <citation type="submission" date="2022-11" db="UniProtKB">
        <authorList>
            <consortium name="WormBaseParasite"/>
        </authorList>
    </citation>
    <scope>IDENTIFICATION</scope>
</reference>
<keyword evidence="6" id="KW-0813">Transport</keyword>
<dbReference type="GO" id="GO:0034707">
    <property type="term" value="C:chloride channel complex"/>
    <property type="evidence" value="ECO:0007669"/>
    <property type="project" value="UniProtKB-KW"/>
</dbReference>
<evidence type="ECO:0000256" key="6">
    <source>
        <dbReference type="RuleBase" id="RU363126"/>
    </source>
</evidence>
<name>A0A915JIT6_ROMCU</name>
<proteinExistence type="inferred from homology"/>